<protein>
    <submittedName>
        <fullName evidence="2">Uncharacterized protein</fullName>
    </submittedName>
</protein>
<dbReference type="Proteomes" id="UP000887580">
    <property type="component" value="Unplaced"/>
</dbReference>
<evidence type="ECO:0000313" key="2">
    <source>
        <dbReference type="WBParaSite" id="PS1159_v2.g9822.t1"/>
    </source>
</evidence>
<evidence type="ECO:0000313" key="1">
    <source>
        <dbReference type="Proteomes" id="UP000887580"/>
    </source>
</evidence>
<dbReference type="WBParaSite" id="PS1159_v2.g9822.t1">
    <property type="protein sequence ID" value="PS1159_v2.g9822.t1"/>
    <property type="gene ID" value="PS1159_v2.g9822"/>
</dbReference>
<name>A0AC35GXI3_9BILA</name>
<sequence>MVGPVNKKDHHNAGGIHIGGKDKGSVTCKNAKVEKSSVKESTKNADNSSENQKCSRNDNKGNVGGLHVKGNNDKDINC</sequence>
<organism evidence="1 2">
    <name type="scientific">Panagrolaimus sp. PS1159</name>
    <dbReference type="NCBI Taxonomy" id="55785"/>
    <lineage>
        <taxon>Eukaryota</taxon>
        <taxon>Metazoa</taxon>
        <taxon>Ecdysozoa</taxon>
        <taxon>Nematoda</taxon>
        <taxon>Chromadorea</taxon>
        <taxon>Rhabditida</taxon>
        <taxon>Tylenchina</taxon>
        <taxon>Panagrolaimomorpha</taxon>
        <taxon>Panagrolaimoidea</taxon>
        <taxon>Panagrolaimidae</taxon>
        <taxon>Panagrolaimus</taxon>
    </lineage>
</organism>
<reference evidence="2" key="1">
    <citation type="submission" date="2022-11" db="UniProtKB">
        <authorList>
            <consortium name="WormBaseParasite"/>
        </authorList>
    </citation>
    <scope>IDENTIFICATION</scope>
</reference>
<proteinExistence type="predicted"/>
<accession>A0AC35GXI3</accession>